<accession>A0ABT6DN95</accession>
<dbReference type="Proteomes" id="UP001152321">
    <property type="component" value="Unassembled WGS sequence"/>
</dbReference>
<dbReference type="SUPFAM" id="SSF52799">
    <property type="entry name" value="(Phosphotyrosine protein) phosphatases II"/>
    <property type="match status" value="1"/>
</dbReference>
<proteinExistence type="predicted"/>
<organism evidence="1 2">
    <name type="scientific">Bdellovibrio svalbardensis</name>
    <dbReference type="NCBI Taxonomy" id="2972972"/>
    <lineage>
        <taxon>Bacteria</taxon>
        <taxon>Pseudomonadati</taxon>
        <taxon>Bdellovibrionota</taxon>
        <taxon>Bdellovibrionia</taxon>
        <taxon>Bdellovibrionales</taxon>
        <taxon>Pseudobdellovibrionaceae</taxon>
        <taxon>Bdellovibrio</taxon>
    </lineage>
</organism>
<reference evidence="1" key="1">
    <citation type="submission" date="2022-08" db="EMBL/GenBank/DDBJ databases">
        <title>Novel Bdellovibrio Species Isolated from Svalbard: Designation Bdellovibrio svalbardensis.</title>
        <authorList>
            <person name="Mitchell R.J."/>
            <person name="Choi S.Y."/>
        </authorList>
    </citation>
    <scope>NUCLEOTIDE SEQUENCE</scope>
    <source>
        <strain evidence="1">PAP01</strain>
    </source>
</reference>
<dbReference type="RefSeq" id="WP_277579738.1">
    <property type="nucleotide sequence ID" value="NZ_JANRMI010000007.1"/>
</dbReference>
<dbReference type="InterPro" id="IPR016130">
    <property type="entry name" value="Tyr_Pase_AS"/>
</dbReference>
<name>A0ABT6DN95_9BACT</name>
<comment type="caution">
    <text evidence="1">The sequence shown here is derived from an EMBL/GenBank/DDBJ whole genome shotgun (WGS) entry which is preliminary data.</text>
</comment>
<gene>
    <name evidence="1" type="ORF">NWE73_17915</name>
</gene>
<keyword evidence="2" id="KW-1185">Reference proteome</keyword>
<protein>
    <recommendedName>
        <fullName evidence="3">Tyrosine specific protein phosphatases domain-containing protein</fullName>
    </recommendedName>
</protein>
<dbReference type="Gene3D" id="3.90.190.10">
    <property type="entry name" value="Protein tyrosine phosphatase superfamily"/>
    <property type="match status" value="1"/>
</dbReference>
<evidence type="ECO:0000313" key="1">
    <source>
        <dbReference type="EMBL" id="MDG0818263.1"/>
    </source>
</evidence>
<dbReference type="EMBL" id="JANRMI010000007">
    <property type="protein sequence ID" value="MDG0818263.1"/>
    <property type="molecule type" value="Genomic_DNA"/>
</dbReference>
<evidence type="ECO:0000313" key="2">
    <source>
        <dbReference type="Proteomes" id="UP001152321"/>
    </source>
</evidence>
<sequence>MEIEKAKLEALGWQSTDLSHIPMSWNPQNNFEPACEMIKTALLILEQNYAAEKATYVHCSVGEDRTSLLAALWKIWKRANSKLQTSDAPWIYETYKNEMCRYGYGMGLVRTNKPLDIVQKIEASLTPLYVAVASEIINIKKRNGDLGELSCSSLKPVQVNYKCEPNMTFQTNQTKGELYE</sequence>
<evidence type="ECO:0008006" key="3">
    <source>
        <dbReference type="Google" id="ProtNLM"/>
    </source>
</evidence>
<dbReference type="PROSITE" id="PS00383">
    <property type="entry name" value="TYR_PHOSPHATASE_1"/>
    <property type="match status" value="1"/>
</dbReference>
<dbReference type="InterPro" id="IPR029021">
    <property type="entry name" value="Prot-tyrosine_phosphatase-like"/>
</dbReference>